<feature type="region of interest" description="Disordered" evidence="1">
    <location>
        <begin position="519"/>
        <end position="544"/>
    </location>
</feature>
<feature type="region of interest" description="Disordered" evidence="1">
    <location>
        <begin position="157"/>
        <end position="224"/>
    </location>
</feature>
<gene>
    <name evidence="2" type="ORF">SCHCODRAFT_106326</name>
</gene>
<evidence type="ECO:0000256" key="1">
    <source>
        <dbReference type="SAM" id="MobiDB-lite"/>
    </source>
</evidence>
<feature type="compositionally biased region" description="Polar residues" evidence="1">
    <location>
        <begin position="494"/>
        <end position="506"/>
    </location>
</feature>
<name>D8PUR3_SCHCM</name>
<evidence type="ECO:0000313" key="2">
    <source>
        <dbReference type="EMBL" id="EFJ00625.1"/>
    </source>
</evidence>
<dbReference type="EMBL" id="GL377303">
    <property type="protein sequence ID" value="EFJ00625.1"/>
    <property type="molecule type" value="Genomic_DNA"/>
</dbReference>
<feature type="region of interest" description="Disordered" evidence="1">
    <location>
        <begin position="269"/>
        <end position="301"/>
    </location>
</feature>
<feature type="compositionally biased region" description="Basic and acidic residues" evidence="1">
    <location>
        <begin position="199"/>
        <end position="218"/>
    </location>
</feature>
<feature type="non-terminal residue" evidence="2">
    <location>
        <position position="641"/>
    </location>
</feature>
<dbReference type="HOGENOM" id="CLU_427083_0_0_1"/>
<reference evidence="2 3" key="1">
    <citation type="journal article" date="2010" name="Nat. Biotechnol.">
        <title>Genome sequence of the model mushroom Schizophyllum commune.</title>
        <authorList>
            <person name="Ohm R.A."/>
            <person name="de Jong J.F."/>
            <person name="Lugones L.G."/>
            <person name="Aerts A."/>
            <person name="Kothe E."/>
            <person name="Stajich J.E."/>
            <person name="de Vries R.P."/>
            <person name="Record E."/>
            <person name="Levasseur A."/>
            <person name="Baker S.E."/>
            <person name="Bartholomew K.A."/>
            <person name="Coutinho P.M."/>
            <person name="Erdmann S."/>
            <person name="Fowler T.J."/>
            <person name="Gathman A.C."/>
            <person name="Lombard V."/>
            <person name="Henrissat B."/>
            <person name="Knabe N."/>
            <person name="Kuees U."/>
            <person name="Lilly W.W."/>
            <person name="Lindquist E."/>
            <person name="Lucas S."/>
            <person name="Magnuson J.K."/>
            <person name="Piumi F."/>
            <person name="Raudaskoski M."/>
            <person name="Salamov A."/>
            <person name="Schmutz J."/>
            <person name="Schwarze F.W.M.R."/>
            <person name="vanKuyk P.A."/>
            <person name="Horton J.S."/>
            <person name="Grigoriev I.V."/>
            <person name="Woesten H.A.B."/>
        </authorList>
    </citation>
    <scope>NUCLEOTIDE SEQUENCE [LARGE SCALE GENOMIC DNA]</scope>
    <source>
        <strain evidence="3">H4-8 / FGSC 9210</strain>
    </source>
</reference>
<protein>
    <submittedName>
        <fullName evidence="2">Uncharacterized protein</fullName>
    </submittedName>
</protein>
<dbReference type="eggNOG" id="ENOG502S81Q">
    <property type="taxonomic scope" value="Eukaryota"/>
</dbReference>
<organism evidence="3">
    <name type="scientific">Schizophyllum commune (strain H4-8 / FGSC 9210)</name>
    <name type="common">Split gill fungus</name>
    <dbReference type="NCBI Taxonomy" id="578458"/>
    <lineage>
        <taxon>Eukaryota</taxon>
        <taxon>Fungi</taxon>
        <taxon>Dikarya</taxon>
        <taxon>Basidiomycota</taxon>
        <taxon>Agaricomycotina</taxon>
        <taxon>Agaricomycetes</taxon>
        <taxon>Agaricomycetidae</taxon>
        <taxon>Agaricales</taxon>
        <taxon>Schizophyllaceae</taxon>
        <taxon>Schizophyllum</taxon>
    </lineage>
</organism>
<dbReference type="AlphaFoldDB" id="D8PUR3"/>
<dbReference type="STRING" id="578458.D8PUR3"/>
<feature type="compositionally biased region" description="Polar residues" evidence="1">
    <location>
        <begin position="281"/>
        <end position="300"/>
    </location>
</feature>
<evidence type="ECO:0000313" key="3">
    <source>
        <dbReference type="Proteomes" id="UP000007431"/>
    </source>
</evidence>
<dbReference type="InParanoid" id="D8PUR3"/>
<dbReference type="RefSeq" id="XP_003035527.1">
    <property type="nucleotide sequence ID" value="XM_003035481.1"/>
</dbReference>
<sequence>MSTKFCDDANCAGRGRRPKEVKRRSEGEAPEPGLESEGEAPEEEDGTRTSGDQIGAQACRILAQGVQARRNRSPGALLQGRCRCFAHFCPLVLLRTTSTLFDRALPPSSTAYFSPRLRTLDIARSLRTHQPRPPYFLVTRKQATFCITMDIFVRSQASERRTSPSEHRITLSERRTMPNGRHTTPTERRTTPTESRTTPSERRIKYDHKRGTQPDDTLHIPSWHASDHPSLSLDYSVTSRIPSSGHASDHSSTSPVIYHNCRCSSTCPLSGHSASRPADQPLSQTLNTGPLSQTYGTPSDQLRRADYHHGGSTFSFHDVYVSTSKAYRHSLYSASSSEAPLLSSSGAEYTYHLSSQDRRWKVLLQDTIRRLVCSLDPGRPRYFDPGRARSSDFGHVCSLVKRVAGSLDPRHLRSLSKPALEDLVRRAMELLKPDLARRRSGLSIRGASSAIELEGSSATKDLRAAGASSETEDLREMGDSTARGEPTARGNVAGPTSHTLTHSSPNCDEYSAHLNEYSKPHDWPALEGGGHDEPAGGVARDARDFGEDYGGLDSAKGALNYVSGDAFDDPGGFDDYAGGSVNDDPRSLDENDNTSTISLLNGEPLADADLCVSLHLSSSSTPYSHSSSLIKSWIAGVAESR</sequence>
<feature type="region of interest" description="Disordered" evidence="1">
    <location>
        <begin position="460"/>
        <end position="507"/>
    </location>
</feature>
<dbReference type="KEGG" id="scm:SCHCO_01187771"/>
<feature type="region of interest" description="Disordered" evidence="1">
    <location>
        <begin position="1"/>
        <end position="53"/>
    </location>
</feature>
<dbReference type="Proteomes" id="UP000007431">
    <property type="component" value="Unassembled WGS sequence"/>
</dbReference>
<proteinExistence type="predicted"/>
<feature type="compositionally biased region" description="Acidic residues" evidence="1">
    <location>
        <begin position="34"/>
        <end position="45"/>
    </location>
</feature>
<dbReference type="VEuPathDB" id="FungiDB:SCHCODRAFT_01187771"/>
<keyword evidence="3" id="KW-1185">Reference proteome</keyword>
<dbReference type="OrthoDB" id="10401518at2759"/>
<dbReference type="GeneID" id="9586951"/>
<feature type="compositionally biased region" description="Basic and acidic residues" evidence="1">
    <location>
        <begin position="157"/>
        <end position="176"/>
    </location>
</feature>
<accession>D8PUR3</accession>